<keyword evidence="3" id="KW-0902">Two-component regulatory system</keyword>
<reference evidence="10 11" key="1">
    <citation type="submission" date="2014-01" db="EMBL/GenBank/DDBJ databases">
        <title>Plasmidome dynamics in the species complex Clostridium novyi sensu lato converts strains of independent lineages into distinctly different pathogens.</title>
        <authorList>
            <person name="Skarin H."/>
            <person name="Segerman B."/>
        </authorList>
    </citation>
    <scope>NUCLEOTIDE SEQUENCE [LARGE SCALE GENOMIC DNA]</scope>
    <source>
        <strain evidence="10 11">4552</strain>
    </source>
</reference>
<evidence type="ECO:0000256" key="1">
    <source>
        <dbReference type="ARBA" id="ARBA00018672"/>
    </source>
</evidence>
<dbReference type="PANTHER" id="PTHR48111:SF1">
    <property type="entry name" value="TWO-COMPONENT RESPONSE REGULATOR ORR33"/>
    <property type="match status" value="1"/>
</dbReference>
<comment type="function">
    <text evidence="7">May play the central regulatory role in sporulation. It may be an element of the effector pathway responsible for the activation of sporulation genes in response to nutritional stress. Spo0A may act in concert with spo0H (a sigma factor) to control the expression of some genes that are critical to the sporulation process.</text>
</comment>
<comment type="caution">
    <text evidence="10">The sequence shown here is derived from an EMBL/GenBank/DDBJ whole genome shotgun (WGS) entry which is preliminary data.</text>
</comment>
<evidence type="ECO:0000259" key="9">
    <source>
        <dbReference type="PROSITE" id="PS50110"/>
    </source>
</evidence>
<keyword evidence="6" id="KW-0804">Transcription</keyword>
<dbReference type="Pfam" id="PF00072">
    <property type="entry name" value="Response_reg"/>
    <property type="match status" value="1"/>
</dbReference>
<dbReference type="EMBL" id="JENJ01000016">
    <property type="protein sequence ID" value="KGM96943.1"/>
    <property type="molecule type" value="Genomic_DNA"/>
</dbReference>
<dbReference type="InterPro" id="IPR039420">
    <property type="entry name" value="WalR-like"/>
</dbReference>
<feature type="modified residue" description="4-aspartylphosphate" evidence="8">
    <location>
        <position position="54"/>
    </location>
</feature>
<dbReference type="GO" id="GO:0005829">
    <property type="term" value="C:cytosol"/>
    <property type="evidence" value="ECO:0007669"/>
    <property type="project" value="TreeGrafter"/>
</dbReference>
<dbReference type="SMART" id="SM00448">
    <property type="entry name" value="REC"/>
    <property type="match status" value="1"/>
</dbReference>
<keyword evidence="2 8" id="KW-0597">Phosphoprotein</keyword>
<sequence length="293" mass="34057">MKNIIMIDNKPYSINTIRELVGEYNITVYEAKNSFEVFNTLQRLNNDAELIITDVNLGKESGIDIIKKIKDKGIKCPILILTSENKRKTFIEGIKAGATDYVLRPFEGKFLLKRIVKDIEKNSKDSKIVKQVLKPTVGENTEKEKSIDFNKYLEEKVYSSNKSSSEFSLLMLTLFKSVDEFTEEVEKEYDTLTAKVYPRLKKLFSDAEIFTKYGPQSFVTIFKDLKYGGEEKLNNEVKKLFNDEKNRSKTHEKYFLECAFAKYPQDGKSKDEILEKVQDKIVEKINIIKRMEK</sequence>
<evidence type="ECO:0000256" key="8">
    <source>
        <dbReference type="PROSITE-ProRule" id="PRU00169"/>
    </source>
</evidence>
<dbReference type="Gene3D" id="3.40.50.2300">
    <property type="match status" value="1"/>
</dbReference>
<dbReference type="GO" id="GO:0000976">
    <property type="term" value="F:transcription cis-regulatory region binding"/>
    <property type="evidence" value="ECO:0007669"/>
    <property type="project" value="TreeGrafter"/>
</dbReference>
<evidence type="ECO:0000313" key="11">
    <source>
        <dbReference type="Proteomes" id="UP000030012"/>
    </source>
</evidence>
<feature type="domain" description="Response regulatory" evidence="9">
    <location>
        <begin position="3"/>
        <end position="119"/>
    </location>
</feature>
<accession>A0A0A0I8P1</accession>
<evidence type="ECO:0000256" key="7">
    <source>
        <dbReference type="ARBA" id="ARBA00024867"/>
    </source>
</evidence>
<dbReference type="InterPro" id="IPR011006">
    <property type="entry name" value="CheY-like_superfamily"/>
</dbReference>
<gene>
    <name evidence="10" type="ORF">Z968_05015</name>
</gene>
<dbReference type="GO" id="GO:0000156">
    <property type="term" value="F:phosphorelay response regulator activity"/>
    <property type="evidence" value="ECO:0007669"/>
    <property type="project" value="TreeGrafter"/>
</dbReference>
<keyword evidence="5" id="KW-0238">DNA-binding</keyword>
<dbReference type="Proteomes" id="UP000030012">
    <property type="component" value="Unassembled WGS sequence"/>
</dbReference>
<dbReference type="RefSeq" id="WP_039254130.1">
    <property type="nucleotide sequence ID" value="NZ_JENJ01000016.1"/>
</dbReference>
<keyword evidence="4" id="KW-0805">Transcription regulation</keyword>
<dbReference type="AlphaFoldDB" id="A0A0A0I8P1"/>
<evidence type="ECO:0000256" key="5">
    <source>
        <dbReference type="ARBA" id="ARBA00023125"/>
    </source>
</evidence>
<evidence type="ECO:0000256" key="2">
    <source>
        <dbReference type="ARBA" id="ARBA00022553"/>
    </source>
</evidence>
<dbReference type="PROSITE" id="PS50110">
    <property type="entry name" value="RESPONSE_REGULATORY"/>
    <property type="match status" value="1"/>
</dbReference>
<evidence type="ECO:0000256" key="4">
    <source>
        <dbReference type="ARBA" id="ARBA00023015"/>
    </source>
</evidence>
<evidence type="ECO:0000256" key="6">
    <source>
        <dbReference type="ARBA" id="ARBA00023163"/>
    </source>
</evidence>
<dbReference type="CDD" id="cd00156">
    <property type="entry name" value="REC"/>
    <property type="match status" value="1"/>
</dbReference>
<evidence type="ECO:0000256" key="3">
    <source>
        <dbReference type="ARBA" id="ARBA00023012"/>
    </source>
</evidence>
<dbReference type="PANTHER" id="PTHR48111">
    <property type="entry name" value="REGULATOR OF RPOS"/>
    <property type="match status" value="1"/>
</dbReference>
<protein>
    <recommendedName>
        <fullName evidence="1">Stage 0 sporulation protein A homolog</fullName>
    </recommendedName>
</protein>
<dbReference type="GO" id="GO:0032993">
    <property type="term" value="C:protein-DNA complex"/>
    <property type="evidence" value="ECO:0007669"/>
    <property type="project" value="TreeGrafter"/>
</dbReference>
<dbReference type="GO" id="GO:0006355">
    <property type="term" value="P:regulation of DNA-templated transcription"/>
    <property type="evidence" value="ECO:0007669"/>
    <property type="project" value="TreeGrafter"/>
</dbReference>
<dbReference type="OrthoDB" id="37094at2"/>
<proteinExistence type="predicted"/>
<name>A0A0A0I8P1_CLONO</name>
<evidence type="ECO:0000313" key="10">
    <source>
        <dbReference type="EMBL" id="KGM96943.1"/>
    </source>
</evidence>
<dbReference type="InterPro" id="IPR001789">
    <property type="entry name" value="Sig_transdc_resp-reg_receiver"/>
</dbReference>
<organism evidence="10 11">
    <name type="scientific">Clostridium novyi A str. 4552</name>
    <dbReference type="NCBI Taxonomy" id="1444289"/>
    <lineage>
        <taxon>Bacteria</taxon>
        <taxon>Bacillati</taxon>
        <taxon>Bacillota</taxon>
        <taxon>Clostridia</taxon>
        <taxon>Eubacteriales</taxon>
        <taxon>Clostridiaceae</taxon>
        <taxon>Clostridium</taxon>
    </lineage>
</organism>
<dbReference type="SUPFAM" id="SSF52172">
    <property type="entry name" value="CheY-like"/>
    <property type="match status" value="1"/>
</dbReference>